<accession>A0AAV7LAS8</accession>
<protein>
    <submittedName>
        <fullName evidence="2">Uncharacterized protein</fullName>
    </submittedName>
</protein>
<gene>
    <name evidence="2" type="ORF">NDU88_001773</name>
</gene>
<feature type="region of interest" description="Disordered" evidence="1">
    <location>
        <begin position="33"/>
        <end position="67"/>
    </location>
</feature>
<evidence type="ECO:0000313" key="2">
    <source>
        <dbReference type="EMBL" id="KAJ1088617.1"/>
    </source>
</evidence>
<reference evidence="2" key="1">
    <citation type="journal article" date="2022" name="bioRxiv">
        <title>Sequencing and chromosome-scale assembly of the giantPleurodeles waltlgenome.</title>
        <authorList>
            <person name="Brown T."/>
            <person name="Elewa A."/>
            <person name="Iarovenko S."/>
            <person name="Subramanian E."/>
            <person name="Araus A.J."/>
            <person name="Petzold A."/>
            <person name="Susuki M."/>
            <person name="Suzuki K.-i.T."/>
            <person name="Hayashi T."/>
            <person name="Toyoda A."/>
            <person name="Oliveira C."/>
            <person name="Osipova E."/>
            <person name="Leigh N.D."/>
            <person name="Simon A."/>
            <person name="Yun M.H."/>
        </authorList>
    </citation>
    <scope>NUCLEOTIDE SEQUENCE</scope>
    <source>
        <strain evidence="2">20211129_DDA</strain>
        <tissue evidence="2">Liver</tissue>
    </source>
</reference>
<name>A0AAV7LAS8_PLEWA</name>
<feature type="compositionally biased region" description="Polar residues" evidence="1">
    <location>
        <begin position="33"/>
        <end position="43"/>
    </location>
</feature>
<dbReference type="EMBL" id="JANPWB010000015">
    <property type="protein sequence ID" value="KAJ1088617.1"/>
    <property type="molecule type" value="Genomic_DNA"/>
</dbReference>
<evidence type="ECO:0000313" key="3">
    <source>
        <dbReference type="Proteomes" id="UP001066276"/>
    </source>
</evidence>
<comment type="caution">
    <text evidence="2">The sequence shown here is derived from an EMBL/GenBank/DDBJ whole genome shotgun (WGS) entry which is preliminary data.</text>
</comment>
<evidence type="ECO:0000256" key="1">
    <source>
        <dbReference type="SAM" id="MobiDB-lite"/>
    </source>
</evidence>
<sequence length="136" mass="14717">MLEMRIVLNSDTMLAETSPMSVQAPLAPMIPAENQSEVESSSAVPAKARATGPLEQERSETFASVEEDEKGLMLIESLPALGESPEKIVATPLAKSESPLATVPGNFWVTLEKMCESVESQPWRTGAIFLFVLLPE</sequence>
<dbReference type="AlphaFoldDB" id="A0AAV7LAS8"/>
<keyword evidence="3" id="KW-1185">Reference proteome</keyword>
<proteinExistence type="predicted"/>
<dbReference type="Proteomes" id="UP001066276">
    <property type="component" value="Chromosome 11"/>
</dbReference>
<organism evidence="2 3">
    <name type="scientific">Pleurodeles waltl</name>
    <name type="common">Iberian ribbed newt</name>
    <dbReference type="NCBI Taxonomy" id="8319"/>
    <lineage>
        <taxon>Eukaryota</taxon>
        <taxon>Metazoa</taxon>
        <taxon>Chordata</taxon>
        <taxon>Craniata</taxon>
        <taxon>Vertebrata</taxon>
        <taxon>Euteleostomi</taxon>
        <taxon>Amphibia</taxon>
        <taxon>Batrachia</taxon>
        <taxon>Caudata</taxon>
        <taxon>Salamandroidea</taxon>
        <taxon>Salamandridae</taxon>
        <taxon>Pleurodelinae</taxon>
        <taxon>Pleurodeles</taxon>
    </lineage>
</organism>